<dbReference type="EMBL" id="AUZY01012402">
    <property type="protein sequence ID" value="EQD30192.1"/>
    <property type="molecule type" value="Genomic_DNA"/>
</dbReference>
<dbReference type="PANTHER" id="PTHR42786">
    <property type="entry name" value="TRNA/RRNA METHYLTRANSFERASE"/>
    <property type="match status" value="1"/>
</dbReference>
<dbReference type="Pfam" id="PF00588">
    <property type="entry name" value="SpoU_methylase"/>
    <property type="match status" value="1"/>
</dbReference>
<dbReference type="GO" id="GO:0005829">
    <property type="term" value="C:cytosol"/>
    <property type="evidence" value="ECO:0007669"/>
    <property type="project" value="TreeGrafter"/>
</dbReference>
<comment type="caution">
    <text evidence="6">The sequence shown here is derived from an EMBL/GenBank/DDBJ whole genome shotgun (WGS) entry which is preliminary data.</text>
</comment>
<keyword evidence="3 6" id="KW-0808">Transferase</keyword>
<feature type="domain" description="tRNA/rRNA methyltransferase SpoU type" evidence="5">
    <location>
        <begin position="6"/>
        <end position="156"/>
    </location>
</feature>
<keyword evidence="2 6" id="KW-0489">Methyltransferase</keyword>
<comment type="similarity">
    <text evidence="1">Belongs to the class IV-like SAM-binding methyltransferase superfamily. RNA methyltransferase TrmH family.</text>
</comment>
<reference evidence="6" key="2">
    <citation type="journal article" date="2014" name="ISME J.">
        <title>Microbial stratification in low pH oxic and suboxic macroscopic growths along an acid mine drainage.</title>
        <authorList>
            <person name="Mendez-Garcia C."/>
            <person name="Mesa V."/>
            <person name="Sprenger R.R."/>
            <person name="Richter M."/>
            <person name="Diez M.S."/>
            <person name="Solano J."/>
            <person name="Bargiela R."/>
            <person name="Golyshina O.V."/>
            <person name="Manteca A."/>
            <person name="Ramos J.L."/>
            <person name="Gallego J.R."/>
            <person name="Llorente I."/>
            <person name="Martins Dos Santos V.A."/>
            <person name="Jensen O.N."/>
            <person name="Pelaez A.I."/>
            <person name="Sanchez J."/>
            <person name="Ferrer M."/>
        </authorList>
    </citation>
    <scope>NUCLEOTIDE SEQUENCE</scope>
</reference>
<accession>T0YED2</accession>
<gene>
    <name evidence="6" type="ORF">B1B_18528</name>
</gene>
<name>T0YED2_9ZZZZ</name>
<evidence type="ECO:0000256" key="2">
    <source>
        <dbReference type="ARBA" id="ARBA00022603"/>
    </source>
</evidence>
<dbReference type="InterPro" id="IPR029028">
    <property type="entry name" value="Alpha/beta_knot_MTases"/>
</dbReference>
<dbReference type="PANTHER" id="PTHR42786:SF2">
    <property type="entry name" value="TRNA (CYTIDINE_URIDINE-2'-O-)-METHYLTRANSFERASE TRMJ"/>
    <property type="match status" value="1"/>
</dbReference>
<dbReference type="GO" id="GO:0002128">
    <property type="term" value="P:tRNA nucleoside ribose methylation"/>
    <property type="evidence" value="ECO:0007669"/>
    <property type="project" value="TreeGrafter"/>
</dbReference>
<evidence type="ECO:0000313" key="6">
    <source>
        <dbReference type="EMBL" id="EQD30192.1"/>
    </source>
</evidence>
<dbReference type="EC" id="2.1.1.-" evidence="6"/>
<dbReference type="GO" id="GO:0008173">
    <property type="term" value="F:RNA methyltransferase activity"/>
    <property type="evidence" value="ECO:0007669"/>
    <property type="project" value="InterPro"/>
</dbReference>
<evidence type="ECO:0000256" key="3">
    <source>
        <dbReference type="ARBA" id="ARBA00022679"/>
    </source>
</evidence>
<dbReference type="InterPro" id="IPR001537">
    <property type="entry name" value="SpoU_MeTrfase"/>
</dbReference>
<dbReference type="SUPFAM" id="SSF75217">
    <property type="entry name" value="alpha/beta knot"/>
    <property type="match status" value="1"/>
</dbReference>
<evidence type="ECO:0000259" key="5">
    <source>
        <dbReference type="Pfam" id="PF00588"/>
    </source>
</evidence>
<proteinExistence type="inferred from homology"/>
<dbReference type="InterPro" id="IPR029026">
    <property type="entry name" value="tRNA_m1G_MTases_N"/>
</dbReference>
<dbReference type="Gene3D" id="3.40.1280.10">
    <property type="match status" value="1"/>
</dbReference>
<evidence type="ECO:0000256" key="4">
    <source>
        <dbReference type="ARBA" id="ARBA00022691"/>
    </source>
</evidence>
<dbReference type="AlphaFoldDB" id="T0YED2"/>
<dbReference type="InterPro" id="IPR004384">
    <property type="entry name" value="RNA_MeTrfase_TrmJ/LasT"/>
</dbReference>
<organism evidence="6">
    <name type="scientific">mine drainage metagenome</name>
    <dbReference type="NCBI Taxonomy" id="410659"/>
    <lineage>
        <taxon>unclassified sequences</taxon>
        <taxon>metagenomes</taxon>
        <taxon>ecological metagenomes</taxon>
    </lineage>
</organism>
<protein>
    <submittedName>
        <fullName evidence="6">RNA methyltransferase TrmH, group 1</fullName>
        <ecNumber evidence="6">2.1.1.-</ecNumber>
    </submittedName>
</protein>
<dbReference type="GO" id="GO:0003723">
    <property type="term" value="F:RNA binding"/>
    <property type="evidence" value="ECO:0007669"/>
    <property type="project" value="InterPro"/>
</dbReference>
<evidence type="ECO:0000256" key="1">
    <source>
        <dbReference type="ARBA" id="ARBA00007228"/>
    </source>
</evidence>
<sequence length="242" mass="26582">MTAQIDVVLVRPKEDGNVGAVARVAKNFGAERLIFVAPRAKLGVEARRRSMAGLPLLKAAHTYSALDKAVAGADLVVGTTDLSTGRSTGYLRRSVGPERLGNLLESLVGRVAIVFGPEDNGLSRTELLRCDLLVHIPARREFPTLNLSHAAAIVLYAMHRSRRGQASESTPAPEELEINGPEKELLLRRLGELMERTGYPGHKRRGLILLFRRVFGRATPTEAEFRMMLGFVKGVERSLPRK</sequence>
<dbReference type="CDD" id="cd18093">
    <property type="entry name" value="SpoU-like_TrmJ"/>
    <property type="match status" value="1"/>
</dbReference>
<reference evidence="6" key="1">
    <citation type="submission" date="2013-08" db="EMBL/GenBank/DDBJ databases">
        <authorList>
            <person name="Mendez C."/>
            <person name="Richter M."/>
            <person name="Ferrer M."/>
            <person name="Sanchez J."/>
        </authorList>
    </citation>
    <scope>NUCLEOTIDE SEQUENCE</scope>
</reference>
<dbReference type="Gene3D" id="1.10.8.590">
    <property type="match status" value="1"/>
</dbReference>
<dbReference type="PIRSF" id="PIRSF004808">
    <property type="entry name" value="LasT"/>
    <property type="match status" value="1"/>
</dbReference>
<keyword evidence="4" id="KW-0949">S-adenosyl-L-methionine</keyword>